<evidence type="ECO:0000313" key="1">
    <source>
        <dbReference type="EMBL" id="SDQ85233.1"/>
    </source>
</evidence>
<evidence type="ECO:0000313" key="2">
    <source>
        <dbReference type="Proteomes" id="UP000199570"/>
    </source>
</evidence>
<dbReference type="OrthoDB" id="9809066at2"/>
<gene>
    <name evidence="1" type="ORF">SAMN04490195_2090</name>
</gene>
<dbReference type="EMBL" id="FNKJ01000003">
    <property type="protein sequence ID" value="SDQ85233.1"/>
    <property type="molecule type" value="Genomic_DNA"/>
</dbReference>
<dbReference type="AlphaFoldDB" id="A0A1H1E965"/>
<keyword evidence="2" id="KW-1185">Reference proteome</keyword>
<reference evidence="2" key="1">
    <citation type="submission" date="2016-10" db="EMBL/GenBank/DDBJ databases">
        <authorList>
            <person name="Varghese N."/>
            <person name="Submissions S."/>
        </authorList>
    </citation>
    <scope>NUCLEOTIDE SEQUENCE [LARGE SCALE GENOMIC DNA]</scope>
    <source>
        <strain evidence="2">BS3775</strain>
    </source>
</reference>
<protein>
    <submittedName>
        <fullName evidence="1">Uncharacterized protein</fullName>
    </submittedName>
</protein>
<name>A0A1H1E965_9PSED</name>
<dbReference type="Proteomes" id="UP000199570">
    <property type="component" value="Unassembled WGS sequence"/>
</dbReference>
<organism evidence="1 2">
    <name type="scientific">Pseudomonas moorei</name>
    <dbReference type="NCBI Taxonomy" id="395599"/>
    <lineage>
        <taxon>Bacteria</taxon>
        <taxon>Pseudomonadati</taxon>
        <taxon>Pseudomonadota</taxon>
        <taxon>Gammaproteobacteria</taxon>
        <taxon>Pseudomonadales</taxon>
        <taxon>Pseudomonadaceae</taxon>
        <taxon>Pseudomonas</taxon>
    </lineage>
</organism>
<sequence>MANKKGMHVCLLATLPVPGFYAQVDNTETADTINNLQYLAPAPHLLDQCALKLHTATHFPANARFDLHRSDFRSNANWVFDIQNHPHAPSVWGAAKPANPGLIPLMPSSNRMDRE</sequence>
<dbReference type="RefSeq" id="WP_090321031.1">
    <property type="nucleotide sequence ID" value="NZ_FNKJ01000003.1"/>
</dbReference>
<proteinExistence type="predicted"/>
<accession>A0A1H1E965</accession>